<keyword evidence="3 9" id="KW-0227">DNA damage</keyword>
<keyword evidence="7 9" id="KW-0234">DNA repair</keyword>
<evidence type="ECO:0000256" key="9">
    <source>
        <dbReference type="HAMAP-Rule" id="MF_03100"/>
    </source>
</evidence>
<dbReference type="GO" id="GO:0033557">
    <property type="term" value="C:Slx1-Slx4 complex"/>
    <property type="evidence" value="ECO:0007669"/>
    <property type="project" value="UniProtKB-UniRule"/>
</dbReference>
<keyword evidence="4" id="KW-0479">Metal-binding</keyword>
<dbReference type="OrthoDB" id="24645at2759"/>
<proteinExistence type="inferred from homology"/>
<dbReference type="InterPro" id="IPR013083">
    <property type="entry name" value="Znf_RING/FYVE/PHD"/>
</dbReference>
<evidence type="ECO:0000256" key="5">
    <source>
        <dbReference type="ARBA" id="ARBA00022801"/>
    </source>
</evidence>
<evidence type="ECO:0000256" key="4">
    <source>
        <dbReference type="ARBA" id="ARBA00022771"/>
    </source>
</evidence>
<dbReference type="GO" id="GO:0008821">
    <property type="term" value="F:crossover junction DNA endonuclease activity"/>
    <property type="evidence" value="ECO:0007669"/>
    <property type="project" value="TreeGrafter"/>
</dbReference>
<dbReference type="PANTHER" id="PTHR20208">
    <property type="entry name" value="STRUCTURE-SPECIFIC ENDONUCLEASE SUBUNIT SLX1"/>
    <property type="match status" value="1"/>
</dbReference>
<evidence type="ECO:0000256" key="1">
    <source>
        <dbReference type="ARBA" id="ARBA00022722"/>
    </source>
</evidence>
<dbReference type="InterPro" id="IPR048749">
    <property type="entry name" value="SLX1_C"/>
</dbReference>
<dbReference type="GO" id="GO:0008270">
    <property type="term" value="F:zinc ion binding"/>
    <property type="evidence" value="ECO:0007669"/>
    <property type="project" value="UniProtKB-KW"/>
</dbReference>
<dbReference type="PANTHER" id="PTHR20208:SF10">
    <property type="entry name" value="STRUCTURE-SPECIFIC ENDONUCLEASE SUBUNIT SLX1"/>
    <property type="match status" value="1"/>
</dbReference>
<evidence type="ECO:0000259" key="11">
    <source>
        <dbReference type="PROSITE" id="PS50164"/>
    </source>
</evidence>
<dbReference type="CDD" id="cd10455">
    <property type="entry name" value="GIY-YIG_SLX1"/>
    <property type="match status" value="1"/>
</dbReference>
<dbReference type="Proteomes" id="UP000034291">
    <property type="component" value="Unassembled WGS sequence"/>
</dbReference>
<comment type="caution">
    <text evidence="9">Lacks conserved residue(s) required for the propagation of feature annotation.</text>
</comment>
<reference evidence="12 13" key="1">
    <citation type="submission" date="2015-02" db="EMBL/GenBank/DDBJ databases">
        <title>Draft Genome Sequences of Two Closely-Related Aflatoxigenic Aspergillus Species Obtained from the Cote d'Ivoire.</title>
        <authorList>
            <person name="Moore G.G."/>
            <person name="Beltz S.B."/>
            <person name="Mack B.M."/>
        </authorList>
    </citation>
    <scope>NUCLEOTIDE SEQUENCE [LARGE SCALE GENOMIC DNA]</scope>
    <source>
        <strain evidence="12 13">SRRC1468</strain>
    </source>
</reference>
<keyword evidence="4" id="KW-0863">Zinc-finger</keyword>
<comment type="function">
    <text evidence="9">Catalytic subunit of the SLX1-SLX4 structure-specific endonuclease that resolves DNA secondary structures generated during DNA repair and recombination. Has endonuclease activity towards branched DNA substrates, introducing single-strand cuts in duplex DNA close to junctions with ss-DNA.</text>
</comment>
<keyword evidence="2 9" id="KW-0255">Endonuclease</keyword>
<comment type="caution">
    <text evidence="12">The sequence shown here is derived from an EMBL/GenBank/DDBJ whole genome shotgun (WGS) entry which is preliminary data.</text>
</comment>
<feature type="compositionally biased region" description="Basic residues" evidence="10">
    <location>
        <begin position="315"/>
        <end position="327"/>
    </location>
</feature>
<dbReference type="Pfam" id="PF01541">
    <property type="entry name" value="GIY-YIG"/>
    <property type="match status" value="1"/>
</dbReference>
<feature type="compositionally biased region" description="Basic residues" evidence="10">
    <location>
        <begin position="111"/>
        <end position="127"/>
    </location>
</feature>
<keyword evidence="4" id="KW-0862">Zinc</keyword>
<feature type="region of interest" description="Disordered" evidence="10">
    <location>
        <begin position="315"/>
        <end position="337"/>
    </location>
</feature>
<dbReference type="InterPro" id="IPR000305">
    <property type="entry name" value="GIY-YIG_endonuc"/>
</dbReference>
<keyword evidence="1 9" id="KW-0540">Nuclease</keyword>
<comment type="similarity">
    <text evidence="9">Belongs to the SLX1 family.</text>
</comment>
<dbReference type="STRING" id="308745.A0A0F8V3C9"/>
<dbReference type="GO" id="GO:0000724">
    <property type="term" value="P:double-strand break repair via homologous recombination"/>
    <property type="evidence" value="ECO:0007669"/>
    <property type="project" value="TreeGrafter"/>
</dbReference>
<evidence type="ECO:0000313" key="12">
    <source>
        <dbReference type="EMBL" id="KKK26244.1"/>
    </source>
</evidence>
<protein>
    <recommendedName>
        <fullName evidence="11">GIY-YIG domain-containing protein</fullName>
    </recommendedName>
</protein>
<evidence type="ECO:0000256" key="7">
    <source>
        <dbReference type="ARBA" id="ARBA00023204"/>
    </source>
</evidence>
<evidence type="ECO:0000256" key="2">
    <source>
        <dbReference type="ARBA" id="ARBA00022759"/>
    </source>
</evidence>
<feature type="region of interest" description="Disordered" evidence="10">
    <location>
        <begin position="374"/>
        <end position="406"/>
    </location>
</feature>
<evidence type="ECO:0000256" key="6">
    <source>
        <dbReference type="ARBA" id="ARBA00023172"/>
    </source>
</evidence>
<feature type="compositionally biased region" description="Acidic residues" evidence="10">
    <location>
        <begin position="393"/>
        <end position="406"/>
    </location>
</feature>
<evidence type="ECO:0000256" key="3">
    <source>
        <dbReference type="ARBA" id="ARBA00022763"/>
    </source>
</evidence>
<feature type="domain" description="GIY-YIG" evidence="11">
    <location>
        <begin position="8"/>
        <end position="93"/>
    </location>
</feature>
<dbReference type="InterPro" id="IPR050381">
    <property type="entry name" value="SLX1_endonuclease"/>
</dbReference>
<keyword evidence="6 9" id="KW-0233">DNA recombination</keyword>
<keyword evidence="13" id="KW-1185">Reference proteome</keyword>
<dbReference type="InterPro" id="IPR035901">
    <property type="entry name" value="GIY-YIG_endonuc_sf"/>
</dbReference>
<evidence type="ECO:0000313" key="13">
    <source>
        <dbReference type="Proteomes" id="UP000034291"/>
    </source>
</evidence>
<gene>
    <name evidence="12" type="ORF">ARAM_007445</name>
</gene>
<dbReference type="Pfam" id="PF21202">
    <property type="entry name" value="SLX1_C"/>
    <property type="match status" value="1"/>
</dbReference>
<dbReference type="FunFam" id="3.40.1440.10:FF:000006">
    <property type="entry name" value="Structure-specific endonuclease subunit SLX1"/>
    <property type="match status" value="1"/>
</dbReference>
<evidence type="ECO:0000256" key="8">
    <source>
        <dbReference type="ARBA" id="ARBA00023242"/>
    </source>
</evidence>
<feature type="region of interest" description="Disordered" evidence="10">
    <location>
        <begin position="30"/>
        <end position="54"/>
    </location>
</feature>
<accession>A0A0F8V3C9</accession>
<dbReference type="PROSITE" id="PS50164">
    <property type="entry name" value="GIY_YIG"/>
    <property type="match status" value="1"/>
</dbReference>
<dbReference type="AlphaFoldDB" id="A0A0F8V3C9"/>
<keyword evidence="8 9" id="KW-0539">Nucleus</keyword>
<comment type="cofactor">
    <cofactor evidence="9">
        <name>a divalent metal cation</name>
        <dbReference type="ChEBI" id="CHEBI:60240"/>
    </cofactor>
</comment>
<organism evidence="12 13">
    <name type="scientific">Aspergillus rambellii</name>
    <dbReference type="NCBI Taxonomy" id="308745"/>
    <lineage>
        <taxon>Eukaryota</taxon>
        <taxon>Fungi</taxon>
        <taxon>Dikarya</taxon>
        <taxon>Ascomycota</taxon>
        <taxon>Pezizomycotina</taxon>
        <taxon>Eurotiomycetes</taxon>
        <taxon>Eurotiomycetidae</taxon>
        <taxon>Eurotiales</taxon>
        <taxon>Aspergillaceae</taxon>
        <taxon>Aspergillus</taxon>
        <taxon>Aspergillus subgen. Nidulantes</taxon>
    </lineage>
</organism>
<sequence length="406" mass="45519">MDPKPIPPYYCCYLLRSTGGGFQRPALYIGSTPDPPRRLAQHNGVSKGGAKRTARDGRRPWEMVLLVEGFASRVGALQFEWAWQHPAASRHLVPDMQDQNEAVEDDDQNKSRKKPKEGRKPPARRTRLSLQAHLEDLHLLLRTRYFAAWPLTVRFFAADVHRVWKGWCDRVDGVVPRHITVVGDGDCEEAPLGQQGAGKSKVGGVKNIQTDYAHIYGYLEKGMDLAENLAGLHCHLCEIQFNQEDLVTVCPQASCKCVTHLICLSTKFLDRASDEDRFVPLEGNCPACNETVPWQLLMQELSIRTRGRVMFQAMRRKEKRKAQKGTKKGSNMPEGVQYSAAPVTDSETVLDLSQAHAHVSDEDNLSLDDNWAELLNSESEPETKTNPPRVEIVIEDSDLDDAISLG</sequence>
<keyword evidence="5 9" id="KW-0378">Hydrolase</keyword>
<comment type="subcellular location">
    <subcellularLocation>
        <location evidence="9">Nucleus</location>
    </subcellularLocation>
</comment>
<feature type="region of interest" description="Disordered" evidence="10">
    <location>
        <begin position="101"/>
        <end position="127"/>
    </location>
</feature>
<dbReference type="EMBL" id="JZBS01000491">
    <property type="protein sequence ID" value="KKK26244.1"/>
    <property type="molecule type" value="Genomic_DNA"/>
</dbReference>
<dbReference type="GO" id="GO:0017108">
    <property type="term" value="F:5'-flap endonuclease activity"/>
    <property type="evidence" value="ECO:0007669"/>
    <property type="project" value="InterPro"/>
</dbReference>
<comment type="subunit">
    <text evidence="9">Forms a heterodimer with SLX4.</text>
</comment>
<dbReference type="Gene3D" id="3.40.1440.10">
    <property type="entry name" value="GIY-YIG endonuclease"/>
    <property type="match status" value="1"/>
</dbReference>
<dbReference type="InterPro" id="IPR027520">
    <property type="entry name" value="Slx1"/>
</dbReference>
<name>A0A0F8V3C9_9EURO</name>
<evidence type="ECO:0000256" key="10">
    <source>
        <dbReference type="SAM" id="MobiDB-lite"/>
    </source>
</evidence>
<dbReference type="HAMAP" id="MF_03100">
    <property type="entry name" value="Endonuc_su_Slx1"/>
    <property type="match status" value="1"/>
</dbReference>
<dbReference type="Gene3D" id="3.30.40.10">
    <property type="entry name" value="Zinc/RING finger domain, C3HC4 (zinc finger)"/>
    <property type="match status" value="1"/>
</dbReference>